<dbReference type="Gene3D" id="3.40.50.2300">
    <property type="match status" value="1"/>
</dbReference>
<dbReference type="GO" id="GO:0000155">
    <property type="term" value="F:phosphorelay sensor kinase activity"/>
    <property type="evidence" value="ECO:0007669"/>
    <property type="project" value="InterPro"/>
</dbReference>
<protein>
    <recommendedName>
        <fullName evidence="2">histidine kinase</fullName>
        <ecNumber evidence="2">2.7.13.3</ecNumber>
    </recommendedName>
</protein>
<evidence type="ECO:0000256" key="4">
    <source>
        <dbReference type="PROSITE-ProRule" id="PRU00169"/>
    </source>
</evidence>
<dbReference type="InterPro" id="IPR004358">
    <property type="entry name" value="Sig_transdc_His_kin-like_C"/>
</dbReference>
<feature type="domain" description="Histidine kinase" evidence="6">
    <location>
        <begin position="320"/>
        <end position="540"/>
    </location>
</feature>
<dbReference type="CDD" id="cd00082">
    <property type="entry name" value="HisKA"/>
    <property type="match status" value="1"/>
</dbReference>
<dbReference type="Pfam" id="PF02518">
    <property type="entry name" value="HATPase_c"/>
    <property type="match status" value="1"/>
</dbReference>
<gene>
    <name evidence="8" type="ORF">KK488_04135</name>
</gene>
<evidence type="ECO:0000256" key="1">
    <source>
        <dbReference type="ARBA" id="ARBA00000085"/>
    </source>
</evidence>
<dbReference type="InterPro" id="IPR001789">
    <property type="entry name" value="Sig_transdc_resp-reg_receiver"/>
</dbReference>
<dbReference type="PANTHER" id="PTHR43065">
    <property type="entry name" value="SENSOR HISTIDINE KINASE"/>
    <property type="match status" value="1"/>
</dbReference>
<evidence type="ECO:0000313" key="8">
    <source>
        <dbReference type="EMBL" id="MBT2186128.1"/>
    </source>
</evidence>
<dbReference type="PRINTS" id="PR00344">
    <property type="entry name" value="BCTRLSENSOR"/>
</dbReference>
<keyword evidence="9" id="KW-1185">Reference proteome</keyword>
<dbReference type="Gene3D" id="3.30.565.10">
    <property type="entry name" value="Histidine kinase-like ATPase, C-terminal domain"/>
    <property type="match status" value="1"/>
</dbReference>
<proteinExistence type="predicted"/>
<dbReference type="NCBIfam" id="TIGR00229">
    <property type="entry name" value="sensory_box"/>
    <property type="match status" value="1"/>
</dbReference>
<organism evidence="8 9">
    <name type="scientific">Sphingobium nicotianae</name>
    <dbReference type="NCBI Taxonomy" id="2782607"/>
    <lineage>
        <taxon>Bacteria</taxon>
        <taxon>Pseudomonadati</taxon>
        <taxon>Pseudomonadota</taxon>
        <taxon>Alphaproteobacteria</taxon>
        <taxon>Sphingomonadales</taxon>
        <taxon>Sphingomonadaceae</taxon>
        <taxon>Sphingobium</taxon>
    </lineage>
</organism>
<evidence type="ECO:0000313" key="9">
    <source>
        <dbReference type="Proteomes" id="UP001138757"/>
    </source>
</evidence>
<dbReference type="InterPro" id="IPR003661">
    <property type="entry name" value="HisK_dim/P_dom"/>
</dbReference>
<evidence type="ECO:0000259" key="6">
    <source>
        <dbReference type="PROSITE" id="PS50109"/>
    </source>
</evidence>
<dbReference type="InterPro" id="IPR000014">
    <property type="entry name" value="PAS"/>
</dbReference>
<dbReference type="EC" id="2.7.13.3" evidence="2"/>
<dbReference type="PANTHER" id="PTHR43065:SF42">
    <property type="entry name" value="TWO-COMPONENT SENSOR PPRA"/>
    <property type="match status" value="1"/>
</dbReference>
<evidence type="ECO:0000256" key="2">
    <source>
        <dbReference type="ARBA" id="ARBA00012438"/>
    </source>
</evidence>
<dbReference type="InterPro" id="IPR011006">
    <property type="entry name" value="CheY-like_superfamily"/>
</dbReference>
<dbReference type="SMART" id="SM00387">
    <property type="entry name" value="HATPase_c"/>
    <property type="match status" value="1"/>
</dbReference>
<dbReference type="Pfam" id="PF00072">
    <property type="entry name" value="Response_reg"/>
    <property type="match status" value="1"/>
</dbReference>
<dbReference type="SUPFAM" id="SSF55874">
    <property type="entry name" value="ATPase domain of HSP90 chaperone/DNA topoisomerase II/histidine kinase"/>
    <property type="match status" value="1"/>
</dbReference>
<dbReference type="AlphaFoldDB" id="A0A9X1DA12"/>
<dbReference type="InterPro" id="IPR036890">
    <property type="entry name" value="HATPase_C_sf"/>
</dbReference>
<dbReference type="SUPFAM" id="SSF47384">
    <property type="entry name" value="Homodimeric domain of signal transducing histidine kinase"/>
    <property type="match status" value="1"/>
</dbReference>
<evidence type="ECO:0000256" key="5">
    <source>
        <dbReference type="SAM" id="Coils"/>
    </source>
</evidence>
<keyword evidence="5" id="KW-0175">Coiled coil</keyword>
<dbReference type="InterPro" id="IPR003594">
    <property type="entry name" value="HATPase_dom"/>
</dbReference>
<comment type="catalytic activity">
    <reaction evidence="1">
        <text>ATP + protein L-histidine = ADP + protein N-phospho-L-histidine.</text>
        <dbReference type="EC" id="2.7.13.3"/>
    </reaction>
</comment>
<dbReference type="PROSITE" id="PS50109">
    <property type="entry name" value="HIS_KIN"/>
    <property type="match status" value="1"/>
</dbReference>
<reference evidence="8" key="1">
    <citation type="submission" date="2021-05" db="EMBL/GenBank/DDBJ databases">
        <title>Genome of Sphingobium sp. strain.</title>
        <authorList>
            <person name="Fan R."/>
        </authorList>
    </citation>
    <scope>NUCLEOTIDE SEQUENCE</scope>
    <source>
        <strain evidence="8">H33</strain>
    </source>
</reference>
<feature type="domain" description="Response regulatory" evidence="7">
    <location>
        <begin position="563"/>
        <end position="674"/>
    </location>
</feature>
<dbReference type="SUPFAM" id="SSF52172">
    <property type="entry name" value="CheY-like"/>
    <property type="match status" value="1"/>
</dbReference>
<dbReference type="SMART" id="SM00388">
    <property type="entry name" value="HisKA"/>
    <property type="match status" value="1"/>
</dbReference>
<sequence length="683" mass="74566">MIPHLSERALILAPHGRDARIAASILSEAGVLTDICASLGALQQGLEGGAGFALVTEESLLSADLHPLSHWLKTQPEWSDFPFILLTHKGGGLERNPSARRFLNLLGNVTFLERPFHPTTLLSLAEAALRGRRRQYEGRARLEELHSVANKYRSLFESIDVGFCIIKMVFDQAGRPIDYIFLEANPAFARQTGLDHVIGRSMKSLVPGHEQRWFDVYGQVALEGRSVRFEEHAAALGGIWYDVYAFRAGTPDQNQVAVLFNDISERRRMEQTLRDNEDRLRRLNETLEERVMERTRDLEQAQGALRQSQKLESIGQLTGGVAHDFNNLLMAIMSSVTLLQKRVPDDPVLHRLIDNALQGAQRGAALTQRMLAFARRQDLSSVQIDLAGLVRDITELVERTIGPAWSLDIRIPDDLPRVVGDANQLEMALLNLAVNARDAMPEGGAIIIAAERRHFASQEIEGLGAGRYVGLSVIDTGVGMDAETLERATEPFFTTKGIGKGTGLGLPMIHGLARQLGGTFTLTSAPGEGTTATLWLPAAQADDVNMIAPSDQASQNNMVGRLKVLAVDDDGLILMNTSALLEDLGHSVLEASSGTQALDLLRKYPDIDLLITDQAMPNMTGTQLVHHVSELRPDLPIILATGYGEVPAGFETSVVKLGKPFAQTLLAQALAQAVGKATAKQKE</sequence>
<dbReference type="EMBL" id="JAHGAW010000002">
    <property type="protein sequence ID" value="MBT2186128.1"/>
    <property type="molecule type" value="Genomic_DNA"/>
</dbReference>
<evidence type="ECO:0000256" key="3">
    <source>
        <dbReference type="ARBA" id="ARBA00022553"/>
    </source>
</evidence>
<dbReference type="PROSITE" id="PS50110">
    <property type="entry name" value="RESPONSE_REGULATORY"/>
    <property type="match status" value="1"/>
</dbReference>
<dbReference type="Proteomes" id="UP001138757">
    <property type="component" value="Unassembled WGS sequence"/>
</dbReference>
<dbReference type="Gene3D" id="1.10.287.130">
    <property type="match status" value="1"/>
</dbReference>
<name>A0A9X1DA12_9SPHN</name>
<evidence type="ECO:0000259" key="7">
    <source>
        <dbReference type="PROSITE" id="PS50110"/>
    </source>
</evidence>
<dbReference type="InterPro" id="IPR036097">
    <property type="entry name" value="HisK_dim/P_sf"/>
</dbReference>
<dbReference type="InterPro" id="IPR035965">
    <property type="entry name" value="PAS-like_dom_sf"/>
</dbReference>
<dbReference type="Pfam" id="PF13188">
    <property type="entry name" value="PAS_8"/>
    <property type="match status" value="1"/>
</dbReference>
<dbReference type="Gene3D" id="3.30.450.20">
    <property type="entry name" value="PAS domain"/>
    <property type="match status" value="1"/>
</dbReference>
<feature type="modified residue" description="4-aspartylphosphate" evidence="4">
    <location>
        <position position="613"/>
    </location>
</feature>
<dbReference type="SMART" id="SM00448">
    <property type="entry name" value="REC"/>
    <property type="match status" value="1"/>
</dbReference>
<accession>A0A9X1DA12</accession>
<dbReference type="InterPro" id="IPR005467">
    <property type="entry name" value="His_kinase_dom"/>
</dbReference>
<dbReference type="Pfam" id="PF00512">
    <property type="entry name" value="HisKA"/>
    <property type="match status" value="1"/>
</dbReference>
<dbReference type="RefSeq" id="WP_214621863.1">
    <property type="nucleotide sequence ID" value="NZ_JAHGAW010000002.1"/>
</dbReference>
<dbReference type="SUPFAM" id="SSF55785">
    <property type="entry name" value="PYP-like sensor domain (PAS domain)"/>
    <property type="match status" value="1"/>
</dbReference>
<keyword evidence="3 4" id="KW-0597">Phosphoprotein</keyword>
<comment type="caution">
    <text evidence="8">The sequence shown here is derived from an EMBL/GenBank/DDBJ whole genome shotgun (WGS) entry which is preliminary data.</text>
</comment>
<feature type="coiled-coil region" evidence="5">
    <location>
        <begin position="266"/>
        <end position="304"/>
    </location>
</feature>